<sequence>MFTGRKHPYTDQSSTAGGHPEENGLSKHNHYDWHAYLCPTRRNRPRSMQKETKEYAEKMAKFHEERAADNEAQRAEDCDKAAEPTTPWRTARSMYCVPGDRVLFVLLKHIE</sequence>
<dbReference type="Proteomes" id="UP000034112">
    <property type="component" value="Unassembled WGS sequence"/>
</dbReference>
<proteinExistence type="predicted"/>
<evidence type="ECO:0000313" key="3">
    <source>
        <dbReference type="Proteomes" id="UP000034112"/>
    </source>
</evidence>
<protein>
    <submittedName>
        <fullName evidence="2">Uncharacterized protein</fullName>
    </submittedName>
</protein>
<reference evidence="3" key="1">
    <citation type="journal article" date="2015" name="Genome Announc.">
        <title>Draft whole-genome sequence of the biocontrol agent Trichoderma harzianum T6776.</title>
        <authorList>
            <person name="Baroncelli R."/>
            <person name="Piaggeschi G."/>
            <person name="Fiorini L."/>
            <person name="Bertolini E."/>
            <person name="Zapparata A."/>
            <person name="Pe M.E."/>
            <person name="Sarrocco S."/>
            <person name="Vannacci G."/>
        </authorList>
    </citation>
    <scope>NUCLEOTIDE SEQUENCE [LARGE SCALE GENOMIC DNA]</scope>
    <source>
        <strain evidence="3">T6776</strain>
    </source>
</reference>
<dbReference type="AlphaFoldDB" id="A0A0F9XF85"/>
<name>A0A0F9XF85_TRIHA</name>
<evidence type="ECO:0000256" key="1">
    <source>
        <dbReference type="SAM" id="MobiDB-lite"/>
    </source>
</evidence>
<feature type="region of interest" description="Disordered" evidence="1">
    <location>
        <begin position="1"/>
        <end position="27"/>
    </location>
</feature>
<organism evidence="2 3">
    <name type="scientific">Trichoderma harzianum</name>
    <name type="common">Hypocrea lixii</name>
    <dbReference type="NCBI Taxonomy" id="5544"/>
    <lineage>
        <taxon>Eukaryota</taxon>
        <taxon>Fungi</taxon>
        <taxon>Dikarya</taxon>
        <taxon>Ascomycota</taxon>
        <taxon>Pezizomycotina</taxon>
        <taxon>Sordariomycetes</taxon>
        <taxon>Hypocreomycetidae</taxon>
        <taxon>Hypocreales</taxon>
        <taxon>Hypocreaceae</taxon>
        <taxon>Trichoderma</taxon>
    </lineage>
</organism>
<evidence type="ECO:0000313" key="2">
    <source>
        <dbReference type="EMBL" id="KKP03706.1"/>
    </source>
</evidence>
<comment type="caution">
    <text evidence="2">The sequence shown here is derived from an EMBL/GenBank/DDBJ whole genome shotgun (WGS) entry which is preliminary data.</text>
</comment>
<dbReference type="EMBL" id="JOKZ01000100">
    <property type="protein sequence ID" value="KKP03706.1"/>
    <property type="molecule type" value="Genomic_DNA"/>
</dbReference>
<accession>A0A0F9XF85</accession>
<gene>
    <name evidence="2" type="ORF">THAR02_04158</name>
</gene>